<feature type="domain" description="ABC transmembrane type-1" evidence="8">
    <location>
        <begin position="57"/>
        <end position="237"/>
    </location>
</feature>
<organism evidence="9 10">
    <name type="scientific">Leucobacter edaphi</name>
    <dbReference type="NCBI Taxonomy" id="2796472"/>
    <lineage>
        <taxon>Bacteria</taxon>
        <taxon>Bacillati</taxon>
        <taxon>Actinomycetota</taxon>
        <taxon>Actinomycetes</taxon>
        <taxon>Micrococcales</taxon>
        <taxon>Microbacteriaceae</taxon>
        <taxon>Leucobacter</taxon>
    </lineage>
</organism>
<feature type="transmembrane region" description="Helical" evidence="7">
    <location>
        <begin position="95"/>
        <end position="117"/>
    </location>
</feature>
<feature type="transmembrane region" description="Helical" evidence="7">
    <location>
        <begin position="123"/>
        <end position="144"/>
    </location>
</feature>
<feature type="transmembrane region" description="Helical" evidence="7">
    <location>
        <begin position="64"/>
        <end position="83"/>
    </location>
</feature>
<dbReference type="SUPFAM" id="SSF161098">
    <property type="entry name" value="MetI-like"/>
    <property type="match status" value="1"/>
</dbReference>
<evidence type="ECO:0000256" key="3">
    <source>
        <dbReference type="ARBA" id="ARBA00022475"/>
    </source>
</evidence>
<protein>
    <submittedName>
        <fullName evidence="9">ABC transporter permease subunit</fullName>
    </submittedName>
</protein>
<gene>
    <name evidence="9" type="ORF">JD292_04935</name>
</gene>
<name>A0A934QE46_9MICO</name>
<dbReference type="AlphaFoldDB" id="A0A934QE46"/>
<dbReference type="Proteomes" id="UP000618733">
    <property type="component" value="Unassembled WGS sequence"/>
</dbReference>
<keyword evidence="5 7" id="KW-1133">Transmembrane helix</keyword>
<dbReference type="PANTHER" id="PTHR30151:SF0">
    <property type="entry name" value="ABC TRANSPORTER PERMEASE PROTEIN MJ0413-RELATED"/>
    <property type="match status" value="1"/>
</dbReference>
<dbReference type="PANTHER" id="PTHR30151">
    <property type="entry name" value="ALKANE SULFONATE ABC TRANSPORTER-RELATED, MEMBRANE SUBUNIT"/>
    <property type="match status" value="1"/>
</dbReference>
<dbReference type="CDD" id="cd06261">
    <property type="entry name" value="TM_PBP2"/>
    <property type="match status" value="1"/>
</dbReference>
<dbReference type="RefSeq" id="WP_200131632.1">
    <property type="nucleotide sequence ID" value="NZ_JAEHOI010000004.1"/>
</dbReference>
<keyword evidence="6 7" id="KW-0472">Membrane</keyword>
<evidence type="ECO:0000256" key="1">
    <source>
        <dbReference type="ARBA" id="ARBA00004651"/>
    </source>
</evidence>
<evidence type="ECO:0000259" key="8">
    <source>
        <dbReference type="PROSITE" id="PS50928"/>
    </source>
</evidence>
<dbReference type="InterPro" id="IPR000515">
    <property type="entry name" value="MetI-like"/>
</dbReference>
<feature type="transmembrane region" description="Helical" evidence="7">
    <location>
        <begin position="219"/>
        <end position="241"/>
    </location>
</feature>
<proteinExistence type="inferred from homology"/>
<dbReference type="Gene3D" id="1.10.3720.10">
    <property type="entry name" value="MetI-like"/>
    <property type="match status" value="1"/>
</dbReference>
<evidence type="ECO:0000256" key="5">
    <source>
        <dbReference type="ARBA" id="ARBA00022989"/>
    </source>
</evidence>
<comment type="similarity">
    <text evidence="7">Belongs to the binding-protein-dependent transport system permease family.</text>
</comment>
<evidence type="ECO:0000256" key="7">
    <source>
        <dbReference type="RuleBase" id="RU363032"/>
    </source>
</evidence>
<accession>A0A934QE46</accession>
<comment type="caution">
    <text evidence="9">The sequence shown here is derived from an EMBL/GenBank/DDBJ whole genome shotgun (WGS) entry which is preliminary data.</text>
</comment>
<evidence type="ECO:0000313" key="10">
    <source>
        <dbReference type="Proteomes" id="UP000618733"/>
    </source>
</evidence>
<dbReference type="GO" id="GO:0055085">
    <property type="term" value="P:transmembrane transport"/>
    <property type="evidence" value="ECO:0007669"/>
    <property type="project" value="InterPro"/>
</dbReference>
<sequence>MSSRARRLRTAASAVLWLLIWELADRLIHNGLLLAGPVRTLQALATQVVRPEFWGIVGSSLGRIAAGFFAAVIGGAILAAIAHRQLWFQDLIAPLVAVVKSIPVVSFIVMLLIWFGGQAFTSWLAFLIVIPLVYTSMLAGLDAIPRGQLERARVFRVPALRQFWYLARPAFLPFLTSACKVGVGMSWRAGIMAEVFATTAGSIGKEMFTAKTFLDTPTLFAWTVVVMLLSVLFERLVLLALDGLARPYGSLLGSRA</sequence>
<keyword evidence="2 7" id="KW-0813">Transport</keyword>
<evidence type="ECO:0000256" key="4">
    <source>
        <dbReference type="ARBA" id="ARBA00022692"/>
    </source>
</evidence>
<dbReference type="InterPro" id="IPR035906">
    <property type="entry name" value="MetI-like_sf"/>
</dbReference>
<evidence type="ECO:0000256" key="6">
    <source>
        <dbReference type="ARBA" id="ARBA00023136"/>
    </source>
</evidence>
<reference evidence="9" key="1">
    <citation type="submission" date="2020-12" db="EMBL/GenBank/DDBJ databases">
        <title>Leucobacter sp. CAS2, isolated from Chromium sludge.</title>
        <authorList>
            <person name="Xu Z."/>
        </authorList>
    </citation>
    <scope>NUCLEOTIDE SEQUENCE</scope>
    <source>
        <strain evidence="9">CSA2</strain>
    </source>
</reference>
<dbReference type="GO" id="GO:0005886">
    <property type="term" value="C:plasma membrane"/>
    <property type="evidence" value="ECO:0007669"/>
    <property type="project" value="UniProtKB-SubCell"/>
</dbReference>
<keyword evidence="4 7" id="KW-0812">Transmembrane</keyword>
<dbReference type="EMBL" id="JAEHOI010000004">
    <property type="protein sequence ID" value="MBK0421417.1"/>
    <property type="molecule type" value="Genomic_DNA"/>
</dbReference>
<evidence type="ECO:0000256" key="2">
    <source>
        <dbReference type="ARBA" id="ARBA00022448"/>
    </source>
</evidence>
<keyword evidence="10" id="KW-1185">Reference proteome</keyword>
<dbReference type="Pfam" id="PF00528">
    <property type="entry name" value="BPD_transp_1"/>
    <property type="match status" value="1"/>
</dbReference>
<evidence type="ECO:0000313" key="9">
    <source>
        <dbReference type="EMBL" id="MBK0421417.1"/>
    </source>
</evidence>
<dbReference type="PROSITE" id="PS50928">
    <property type="entry name" value="ABC_TM1"/>
    <property type="match status" value="1"/>
</dbReference>
<comment type="subcellular location">
    <subcellularLocation>
        <location evidence="1 7">Cell membrane</location>
        <topology evidence="1 7">Multi-pass membrane protein</topology>
    </subcellularLocation>
</comment>
<keyword evidence="3" id="KW-1003">Cell membrane</keyword>